<dbReference type="EMBL" id="PDNZ01000001">
    <property type="protein sequence ID" value="PWW83128.1"/>
    <property type="molecule type" value="Genomic_DNA"/>
</dbReference>
<protein>
    <submittedName>
        <fullName evidence="2">Multidrug transporter</fullName>
    </submittedName>
</protein>
<feature type="transmembrane region" description="Helical" evidence="1">
    <location>
        <begin position="918"/>
        <end position="939"/>
    </location>
</feature>
<evidence type="ECO:0000313" key="3">
    <source>
        <dbReference type="Proteomes" id="UP000246278"/>
    </source>
</evidence>
<reference evidence="3" key="1">
    <citation type="submission" date="2017-10" db="EMBL/GenBank/DDBJ databases">
        <authorList>
            <person name="Gaisin V.A."/>
            <person name="Rysina M.S."/>
            <person name="Grouzdev D.S."/>
        </authorList>
    </citation>
    <scope>NUCLEOTIDE SEQUENCE [LARGE SCALE GENOMIC DNA]</scope>
    <source>
        <strain evidence="3">V1</strain>
    </source>
</reference>
<feature type="transmembrane region" description="Helical" evidence="1">
    <location>
        <begin position="868"/>
        <end position="885"/>
    </location>
</feature>
<feature type="transmembrane region" description="Helical" evidence="1">
    <location>
        <begin position="328"/>
        <end position="348"/>
    </location>
</feature>
<dbReference type="SUPFAM" id="SSF82714">
    <property type="entry name" value="Multidrug efflux transporter AcrB TolC docking domain, DN and DC subdomains"/>
    <property type="match status" value="2"/>
</dbReference>
<organism evidence="2 3">
    <name type="scientific">Prosthecochloris marina</name>
    <dbReference type="NCBI Taxonomy" id="2017681"/>
    <lineage>
        <taxon>Bacteria</taxon>
        <taxon>Pseudomonadati</taxon>
        <taxon>Chlorobiota</taxon>
        <taxon>Chlorobiia</taxon>
        <taxon>Chlorobiales</taxon>
        <taxon>Chlorobiaceae</taxon>
        <taxon>Prosthecochloris</taxon>
    </lineage>
</organism>
<keyword evidence="3" id="KW-1185">Reference proteome</keyword>
<dbReference type="SUPFAM" id="SSF82866">
    <property type="entry name" value="Multidrug efflux transporter AcrB transmembrane domain"/>
    <property type="match status" value="2"/>
</dbReference>
<dbReference type="Gene3D" id="3.30.70.1430">
    <property type="entry name" value="Multidrug efflux transporter AcrB pore domain"/>
    <property type="match status" value="2"/>
</dbReference>
<sequence>MHALSSWFVRNPVAANLLMLLVLVAGFFSLQSIRIEGFPALPPTSVSITTVYPGASAEQVDRGVSRRIEKALEGMPGIKKISSVSQEDLSTLMVQKVSGFDMNRFQNEIRARVDAIGSFPQLAERPVVARDEFNVEALLVQVYGDVDTYTLQKVARSVKAALQEHPAITKMTPFGLLPYEIRIEVDDSKLQAYGIAIDDVSHAIENASLDYHTGKLKSEAGNVVIRADRRAFNYTEFASIPLLTLSDGTRIQVKDVANVIDGFEEENLFARFQQKPSVGMQVFTSKKGHLIAVSDAAHEILENIRPQLPEGVEVDIWGEYSVYMKARLALLATNAWQGLLIVFVLLAVFLDFRLAFWVAMGVPISLAGTVVFMGDRFIGTSLNDLTTFGMIVVLGILVDDAIVVGESVFETRSMNKNPVEGTIQGVKRVSTATVFGCFTTIAAFYPLLLIDNEIAKIFANISLVVIVALLVSLIESKLVLPAHLAAVRIDGMHAHKKKFRLWQRIQSVNSDFLSFLNNRGYQPLLRMALRNRFATMVILLTVAVCVISMIFNGWVRTVFFPEVPGQIIAVNMAMKSGSSPGLTMKNVTTIEKAAEALNVETMKEFQSDKPPIARIMTAMTGPYKAEIYAELQNEKSRKLETLETLRRWRERVGTLEGTEELSFSGSFETGGGFIIELGARDEAVLRDAVERFTMALYRIDGLYNIRHDFRQGEPQIMLHLKPEAQHLGLTTADLAHQVGDAFGGLEIQRLQRMDDEVKVLVTYKEQKRRYMLDMLDMQIRTNRGVLVPLTSVATIETGYVPSSMHRHNGRRVVQISASLDRDRIGSGEAFRMIKATIAPELTSLYPGLTIRGAGELEEMGEIKGDMKGVFVMILILIYALLAVPLKSYWQPLVIMSVIPFGFVGATIGHAVSGFPLSIVSFFGMLALMGVVVNNSLVLLTRFNEMHRDGTSVGDALVLSGGSRFRAIILTTVTTVCGLTPLLSETSEQAQYLIPAAISIAWGVLFTAPITLFIVPVLISLSHDFNIMMMRGELSRILYKNNQNRKQG</sequence>
<comment type="caution">
    <text evidence="2">The sequence shown here is derived from an EMBL/GenBank/DDBJ whole genome shotgun (WGS) entry which is preliminary data.</text>
</comment>
<feature type="transmembrane region" description="Helical" evidence="1">
    <location>
        <begin position="533"/>
        <end position="555"/>
    </location>
</feature>
<feature type="transmembrane region" description="Helical" evidence="1">
    <location>
        <begin position="385"/>
        <end position="409"/>
    </location>
</feature>
<keyword evidence="1" id="KW-1133">Transmembrane helix</keyword>
<keyword evidence="1" id="KW-0812">Transmembrane</keyword>
<keyword evidence="1" id="KW-0472">Membrane</keyword>
<dbReference type="GO" id="GO:0005886">
    <property type="term" value="C:plasma membrane"/>
    <property type="evidence" value="ECO:0007669"/>
    <property type="project" value="TreeGrafter"/>
</dbReference>
<evidence type="ECO:0000313" key="2">
    <source>
        <dbReference type="EMBL" id="PWW83128.1"/>
    </source>
</evidence>
<dbReference type="PANTHER" id="PTHR32063:SF33">
    <property type="entry name" value="RND SUPERFAMILY EFFLUX PUMP PERMEASE COMPONENT"/>
    <property type="match status" value="1"/>
</dbReference>
<dbReference type="PANTHER" id="PTHR32063">
    <property type="match status" value="1"/>
</dbReference>
<dbReference type="Pfam" id="PF00873">
    <property type="entry name" value="ACR_tran"/>
    <property type="match status" value="1"/>
</dbReference>
<dbReference type="PRINTS" id="PR00702">
    <property type="entry name" value="ACRIFLAVINRP"/>
</dbReference>
<feature type="transmembrane region" description="Helical" evidence="1">
    <location>
        <begin position="891"/>
        <end position="911"/>
    </location>
</feature>
<accession>A0A317T9L5</accession>
<dbReference type="Gene3D" id="3.30.70.1320">
    <property type="entry name" value="Multidrug efflux transporter AcrB pore domain like"/>
    <property type="match status" value="1"/>
</dbReference>
<dbReference type="RefSeq" id="WP_110022010.1">
    <property type="nucleotide sequence ID" value="NZ_PDNZ01000001.1"/>
</dbReference>
<dbReference type="InterPro" id="IPR027463">
    <property type="entry name" value="AcrB_DN_DC_subdom"/>
</dbReference>
<dbReference type="Proteomes" id="UP000246278">
    <property type="component" value="Unassembled WGS sequence"/>
</dbReference>
<dbReference type="OrthoDB" id="9798415at2"/>
<feature type="transmembrane region" description="Helical" evidence="1">
    <location>
        <begin position="12"/>
        <end position="30"/>
    </location>
</feature>
<dbReference type="Gene3D" id="3.30.70.1440">
    <property type="entry name" value="Multidrug efflux transporter AcrB pore domain"/>
    <property type="match status" value="1"/>
</dbReference>
<feature type="transmembrane region" description="Helical" evidence="1">
    <location>
        <begin position="354"/>
        <end position="373"/>
    </location>
</feature>
<proteinExistence type="predicted"/>
<dbReference type="InterPro" id="IPR001036">
    <property type="entry name" value="Acrflvin-R"/>
</dbReference>
<feature type="transmembrane region" description="Helical" evidence="1">
    <location>
        <begin position="429"/>
        <end position="450"/>
    </location>
</feature>
<dbReference type="AlphaFoldDB" id="A0A317T9L5"/>
<evidence type="ECO:0000256" key="1">
    <source>
        <dbReference type="SAM" id="Phobius"/>
    </source>
</evidence>
<dbReference type="SUPFAM" id="SSF82693">
    <property type="entry name" value="Multidrug efflux transporter AcrB pore domain, PN1, PN2, PC1 and PC2 subdomains"/>
    <property type="match status" value="2"/>
</dbReference>
<dbReference type="Gene3D" id="1.20.1640.10">
    <property type="entry name" value="Multidrug efflux transporter AcrB transmembrane domain"/>
    <property type="match status" value="2"/>
</dbReference>
<dbReference type="GO" id="GO:0042910">
    <property type="term" value="F:xenobiotic transmembrane transporter activity"/>
    <property type="evidence" value="ECO:0007669"/>
    <property type="project" value="TreeGrafter"/>
</dbReference>
<dbReference type="Gene3D" id="3.30.2090.10">
    <property type="entry name" value="Multidrug efflux transporter AcrB TolC docking domain, DN and DC subdomains"/>
    <property type="match status" value="2"/>
</dbReference>
<feature type="transmembrane region" description="Helical" evidence="1">
    <location>
        <begin position="991"/>
        <end position="1020"/>
    </location>
</feature>
<name>A0A317T9L5_9CHLB</name>
<gene>
    <name evidence="2" type="ORF">CR164_00795</name>
</gene>